<accession>A0A820R0P9</accession>
<comment type="caution">
    <text evidence="1">The sequence shown here is derived from an EMBL/GenBank/DDBJ whole genome shotgun (WGS) entry which is preliminary data.</text>
</comment>
<sequence length="46" mass="5478">MESSNKIYHIITNPFELRQFAFQVLPEEKDPMSRATKYSFIMPTLK</sequence>
<dbReference type="Proteomes" id="UP000663844">
    <property type="component" value="Unassembled WGS sequence"/>
</dbReference>
<name>A0A820R0P9_9BILA</name>
<evidence type="ECO:0000313" key="2">
    <source>
        <dbReference type="Proteomes" id="UP000663844"/>
    </source>
</evidence>
<protein>
    <submittedName>
        <fullName evidence="1">Uncharacterized protein</fullName>
    </submittedName>
</protein>
<gene>
    <name evidence="1" type="ORF">OXD698_LOCUS53157</name>
</gene>
<evidence type="ECO:0000313" key="1">
    <source>
        <dbReference type="EMBL" id="CAF4429782.1"/>
    </source>
</evidence>
<organism evidence="1 2">
    <name type="scientific">Adineta steineri</name>
    <dbReference type="NCBI Taxonomy" id="433720"/>
    <lineage>
        <taxon>Eukaryota</taxon>
        <taxon>Metazoa</taxon>
        <taxon>Spiralia</taxon>
        <taxon>Gnathifera</taxon>
        <taxon>Rotifera</taxon>
        <taxon>Eurotatoria</taxon>
        <taxon>Bdelloidea</taxon>
        <taxon>Adinetida</taxon>
        <taxon>Adinetidae</taxon>
        <taxon>Adineta</taxon>
    </lineage>
</organism>
<feature type="non-terminal residue" evidence="1">
    <location>
        <position position="46"/>
    </location>
</feature>
<proteinExistence type="predicted"/>
<dbReference type="AlphaFoldDB" id="A0A820R0P9"/>
<reference evidence="1" key="1">
    <citation type="submission" date="2021-02" db="EMBL/GenBank/DDBJ databases">
        <authorList>
            <person name="Nowell W R."/>
        </authorList>
    </citation>
    <scope>NUCLEOTIDE SEQUENCE</scope>
</reference>
<dbReference type="EMBL" id="CAJOAZ010030024">
    <property type="protein sequence ID" value="CAF4429782.1"/>
    <property type="molecule type" value="Genomic_DNA"/>
</dbReference>